<evidence type="ECO:0000313" key="21">
    <source>
        <dbReference type="EMBL" id="KAK4175909.1"/>
    </source>
</evidence>
<dbReference type="EC" id="3.6.1.71" evidence="4"/>
<evidence type="ECO:0000256" key="9">
    <source>
        <dbReference type="ARBA" id="ARBA00022833"/>
    </source>
</evidence>
<evidence type="ECO:0000256" key="5">
    <source>
        <dbReference type="ARBA" id="ARBA00022490"/>
    </source>
</evidence>
<dbReference type="GO" id="GO:0030983">
    <property type="term" value="F:mismatched DNA binding"/>
    <property type="evidence" value="ECO:0007669"/>
    <property type="project" value="TreeGrafter"/>
</dbReference>
<dbReference type="Pfam" id="PF11969">
    <property type="entry name" value="DcpS_C"/>
    <property type="match status" value="1"/>
</dbReference>
<dbReference type="EMBL" id="MU866215">
    <property type="protein sequence ID" value="KAK4175909.1"/>
    <property type="molecule type" value="Genomic_DNA"/>
</dbReference>
<keyword evidence="8" id="KW-0378">Hydrolase</keyword>
<reference evidence="21" key="1">
    <citation type="journal article" date="2023" name="Mol. Phylogenet. Evol.">
        <title>Genome-scale phylogeny and comparative genomics of the fungal order Sordariales.</title>
        <authorList>
            <person name="Hensen N."/>
            <person name="Bonometti L."/>
            <person name="Westerberg I."/>
            <person name="Brannstrom I.O."/>
            <person name="Guillou S."/>
            <person name="Cros-Aarteil S."/>
            <person name="Calhoun S."/>
            <person name="Haridas S."/>
            <person name="Kuo A."/>
            <person name="Mondo S."/>
            <person name="Pangilinan J."/>
            <person name="Riley R."/>
            <person name="LaButti K."/>
            <person name="Andreopoulos B."/>
            <person name="Lipzen A."/>
            <person name="Chen C."/>
            <person name="Yan M."/>
            <person name="Daum C."/>
            <person name="Ng V."/>
            <person name="Clum A."/>
            <person name="Steindorff A."/>
            <person name="Ohm R.A."/>
            <person name="Martin F."/>
            <person name="Silar P."/>
            <person name="Natvig D.O."/>
            <person name="Lalanne C."/>
            <person name="Gautier V."/>
            <person name="Ament-Velasquez S.L."/>
            <person name="Kruys A."/>
            <person name="Hutchinson M.I."/>
            <person name="Powell A.J."/>
            <person name="Barry K."/>
            <person name="Miller A.N."/>
            <person name="Grigoriev I.V."/>
            <person name="Debuchy R."/>
            <person name="Gladieux P."/>
            <person name="Hiltunen Thoren M."/>
            <person name="Johannesson H."/>
        </authorList>
    </citation>
    <scope>NUCLEOTIDE SEQUENCE</scope>
    <source>
        <strain evidence="21">CBS 892.96</strain>
    </source>
</reference>
<evidence type="ECO:0000256" key="13">
    <source>
        <dbReference type="ARBA" id="ARBA00024601"/>
    </source>
</evidence>
<dbReference type="FunFam" id="3.30.428.10:FF:000017">
    <property type="entry name" value="Aprataxin-like protein"/>
    <property type="match status" value="1"/>
</dbReference>
<keyword evidence="10" id="KW-0238">DNA-binding</keyword>
<protein>
    <recommendedName>
        <fullName evidence="17">Aprataxin-like protein</fullName>
        <ecNumber evidence="4">3.6.1.71</ecNumber>
        <ecNumber evidence="3">3.6.1.72</ecNumber>
    </recommendedName>
    <alternativeName>
        <fullName evidence="18">Hit family protein 3</fullName>
    </alternativeName>
</protein>
<sequence>MYKCRIMAEQAEDREDLTDPPTGAGLLEHENEAAPASSKPKNAFAELMAPKRKAPTSPQPEKRSKNDKSGRWRGALVQYINNPSSFGTQVLRVTPNTVLIKDSFPKATVHLLLLPRSEKHYLLRPNEAFADPAFLAILQEEAASAAKLAAAELERLIGSSSASNKPRLEATDYANQPPGRDYLKEIKIGMHAHPSMDHLHIHIISKDMHSQKVKHKKHYNSFTTEFFIPLADYPLAEDDIRRDIGFQNGNLSRDFKCWRCGRDFGNKFTQLKKHLEDEFEEWKME</sequence>
<keyword evidence="6" id="KW-0479">Metal-binding</keyword>
<dbReference type="AlphaFoldDB" id="A0AAN6W5R2"/>
<comment type="subcellular location">
    <subcellularLocation>
        <location evidence="2">Cytoplasm</location>
    </subcellularLocation>
    <subcellularLocation>
        <location evidence="1">Nucleus</location>
    </subcellularLocation>
</comment>
<feature type="domain" description="Aprataxin C2HE/C2H2/C2HC zinc finger" evidence="20">
    <location>
        <begin position="223"/>
        <end position="281"/>
    </location>
</feature>
<dbReference type="EC" id="3.6.1.72" evidence="3"/>
<dbReference type="Proteomes" id="UP001302321">
    <property type="component" value="Unassembled WGS sequence"/>
</dbReference>
<dbReference type="GO" id="GO:0003725">
    <property type="term" value="F:double-stranded RNA binding"/>
    <property type="evidence" value="ECO:0007669"/>
    <property type="project" value="TreeGrafter"/>
</dbReference>
<dbReference type="Gene3D" id="3.30.428.10">
    <property type="entry name" value="HIT-like"/>
    <property type="match status" value="1"/>
</dbReference>
<evidence type="ECO:0000256" key="6">
    <source>
        <dbReference type="ARBA" id="ARBA00022723"/>
    </source>
</evidence>
<comment type="catalytic activity">
    <reaction evidence="13">
        <text>a 3'-end 2'-deoxyribonucleotide-3'-diphospho-5'-guanosine-DNA + H2O = a 3'-end 2'-deoxyribonucleotide 3'-phosphate-DNA + GMP + 2 H(+)</text>
        <dbReference type="Rhea" id="RHEA:52140"/>
        <dbReference type="Rhea" id="RHEA-COMP:13186"/>
        <dbReference type="Rhea" id="RHEA-COMP:13187"/>
        <dbReference type="ChEBI" id="CHEBI:15377"/>
        <dbReference type="ChEBI" id="CHEBI:15378"/>
        <dbReference type="ChEBI" id="CHEBI:58115"/>
        <dbReference type="ChEBI" id="CHEBI:136419"/>
        <dbReference type="ChEBI" id="CHEBI:136420"/>
        <dbReference type="EC" id="3.6.1.72"/>
    </reaction>
</comment>
<evidence type="ECO:0000256" key="1">
    <source>
        <dbReference type="ARBA" id="ARBA00004123"/>
    </source>
</evidence>
<dbReference type="GO" id="GO:1990165">
    <property type="term" value="F:single-strand break-containing DNA binding"/>
    <property type="evidence" value="ECO:0007669"/>
    <property type="project" value="TreeGrafter"/>
</dbReference>
<evidence type="ECO:0000259" key="20">
    <source>
        <dbReference type="Pfam" id="PF16278"/>
    </source>
</evidence>
<dbReference type="InterPro" id="IPR036265">
    <property type="entry name" value="HIT-like_sf"/>
</dbReference>
<dbReference type="SUPFAM" id="SSF54197">
    <property type="entry name" value="HIT-like"/>
    <property type="match status" value="1"/>
</dbReference>
<dbReference type="PANTHER" id="PTHR12486:SF4">
    <property type="entry name" value="APRATAXIN"/>
    <property type="match status" value="1"/>
</dbReference>
<comment type="caution">
    <text evidence="21">The sequence shown here is derived from an EMBL/GenBank/DDBJ whole genome shotgun (WGS) entry which is preliminary data.</text>
</comment>
<dbReference type="GO" id="GO:0120108">
    <property type="term" value="F:DNA-3'-diphospho-5'-guanosine diphosphatase activity"/>
    <property type="evidence" value="ECO:0007669"/>
    <property type="project" value="UniProtKB-EC"/>
</dbReference>
<gene>
    <name evidence="21" type="ORF">QBC36DRAFT_330373</name>
</gene>
<evidence type="ECO:0000256" key="15">
    <source>
        <dbReference type="ARBA" id="ARBA00044713"/>
    </source>
</evidence>
<keyword evidence="22" id="KW-1185">Reference proteome</keyword>
<dbReference type="PANTHER" id="PTHR12486">
    <property type="entry name" value="APRATAXIN-RELATED"/>
    <property type="match status" value="1"/>
</dbReference>
<evidence type="ECO:0000256" key="12">
    <source>
        <dbReference type="ARBA" id="ARBA00023242"/>
    </source>
</evidence>
<evidence type="ECO:0000256" key="2">
    <source>
        <dbReference type="ARBA" id="ARBA00004496"/>
    </source>
</evidence>
<dbReference type="GO" id="GO:0046872">
    <property type="term" value="F:metal ion binding"/>
    <property type="evidence" value="ECO:0007669"/>
    <property type="project" value="UniProtKB-KW"/>
</dbReference>
<reference evidence="21" key="2">
    <citation type="submission" date="2023-05" db="EMBL/GenBank/DDBJ databases">
        <authorList>
            <consortium name="Lawrence Berkeley National Laboratory"/>
            <person name="Steindorff A."/>
            <person name="Hensen N."/>
            <person name="Bonometti L."/>
            <person name="Westerberg I."/>
            <person name="Brannstrom I.O."/>
            <person name="Guillou S."/>
            <person name="Cros-Aarteil S."/>
            <person name="Calhoun S."/>
            <person name="Haridas S."/>
            <person name="Kuo A."/>
            <person name="Mondo S."/>
            <person name="Pangilinan J."/>
            <person name="Riley R."/>
            <person name="Labutti K."/>
            <person name="Andreopoulos B."/>
            <person name="Lipzen A."/>
            <person name="Chen C."/>
            <person name="Yanf M."/>
            <person name="Daum C."/>
            <person name="Ng V."/>
            <person name="Clum A."/>
            <person name="Ohm R."/>
            <person name="Martin F."/>
            <person name="Silar P."/>
            <person name="Natvig D."/>
            <person name="Lalanne C."/>
            <person name="Gautier V."/>
            <person name="Ament-Velasquez S.L."/>
            <person name="Kruys A."/>
            <person name="Hutchinson M.I."/>
            <person name="Powell A.J."/>
            <person name="Barry K."/>
            <person name="Miller A.N."/>
            <person name="Grigoriev I.V."/>
            <person name="Debuchy R."/>
            <person name="Gladieux P."/>
            <person name="Thoren M.H."/>
            <person name="Johannesson H."/>
        </authorList>
    </citation>
    <scope>NUCLEOTIDE SEQUENCE</scope>
    <source>
        <strain evidence="21">CBS 892.96</strain>
    </source>
</reference>
<evidence type="ECO:0000256" key="18">
    <source>
        <dbReference type="ARBA" id="ARBA00076243"/>
    </source>
</evidence>
<comment type="catalytic activity">
    <reaction evidence="14">
        <text>a 5'-end adenosine-5'-diphospho-5'-2'-deoxyribonucleoside-DNA + H2O = a 5'-end 5'-phospho-2'-deoxyribonucleoside-DNA + AMP + 2 H(+)</text>
        <dbReference type="Rhea" id="RHEA:52128"/>
        <dbReference type="Rhea" id="RHEA-COMP:13180"/>
        <dbReference type="Rhea" id="RHEA-COMP:13181"/>
        <dbReference type="ChEBI" id="CHEBI:15377"/>
        <dbReference type="ChEBI" id="CHEBI:15378"/>
        <dbReference type="ChEBI" id="CHEBI:136412"/>
        <dbReference type="ChEBI" id="CHEBI:136413"/>
        <dbReference type="ChEBI" id="CHEBI:456215"/>
        <dbReference type="EC" id="3.6.1.71"/>
    </reaction>
</comment>
<evidence type="ECO:0000256" key="17">
    <source>
        <dbReference type="ARBA" id="ARBA00068941"/>
    </source>
</evidence>
<comment type="catalytic activity">
    <reaction evidence="15">
        <text>a 5'-end adenosine-5'-diphospho-5'-ribonucleoside-2'-deoxyribonucleotide-DNA + H2O = a 5'-end 5'-phospho-ribonucleoside-2'-deoxyribonucleotide-DNA + AMP + 2 H(+)</text>
        <dbReference type="Rhea" id="RHEA:52132"/>
        <dbReference type="Rhea" id="RHEA-COMP:13182"/>
        <dbReference type="Rhea" id="RHEA-COMP:13183"/>
        <dbReference type="ChEBI" id="CHEBI:15377"/>
        <dbReference type="ChEBI" id="CHEBI:15378"/>
        <dbReference type="ChEBI" id="CHEBI:136414"/>
        <dbReference type="ChEBI" id="CHEBI:136415"/>
        <dbReference type="ChEBI" id="CHEBI:456215"/>
        <dbReference type="EC" id="3.6.1.71"/>
    </reaction>
</comment>
<evidence type="ECO:0000256" key="10">
    <source>
        <dbReference type="ARBA" id="ARBA00023125"/>
    </source>
</evidence>
<keyword evidence="7" id="KW-0227">DNA damage</keyword>
<keyword evidence="12" id="KW-0539">Nucleus</keyword>
<evidence type="ECO:0000313" key="22">
    <source>
        <dbReference type="Proteomes" id="UP001302321"/>
    </source>
</evidence>
<proteinExistence type="predicted"/>
<keyword evidence="9" id="KW-0862">Zinc</keyword>
<evidence type="ECO:0000256" key="8">
    <source>
        <dbReference type="ARBA" id="ARBA00022801"/>
    </source>
</evidence>
<dbReference type="InterPro" id="IPR032566">
    <property type="entry name" value="Znf-C2HE"/>
</dbReference>
<evidence type="ECO:0000256" key="16">
    <source>
        <dbReference type="ARBA" id="ARBA00059438"/>
    </source>
</evidence>
<dbReference type="Pfam" id="PF16278">
    <property type="entry name" value="zf-C2HE"/>
    <property type="match status" value="1"/>
</dbReference>
<dbReference type="GO" id="GO:0033699">
    <property type="term" value="F:DNA 5'-adenosine monophosphate hydrolase activity"/>
    <property type="evidence" value="ECO:0007669"/>
    <property type="project" value="UniProtKB-EC"/>
</dbReference>
<keyword evidence="11" id="KW-0234">DNA repair</keyword>
<organism evidence="21 22">
    <name type="scientific">Triangularia setosa</name>
    <dbReference type="NCBI Taxonomy" id="2587417"/>
    <lineage>
        <taxon>Eukaryota</taxon>
        <taxon>Fungi</taxon>
        <taxon>Dikarya</taxon>
        <taxon>Ascomycota</taxon>
        <taxon>Pezizomycotina</taxon>
        <taxon>Sordariomycetes</taxon>
        <taxon>Sordariomycetidae</taxon>
        <taxon>Sordariales</taxon>
        <taxon>Podosporaceae</taxon>
        <taxon>Triangularia</taxon>
    </lineage>
</organism>
<dbReference type="GO" id="GO:0003697">
    <property type="term" value="F:single-stranded DNA binding"/>
    <property type="evidence" value="ECO:0007669"/>
    <property type="project" value="TreeGrafter"/>
</dbReference>
<evidence type="ECO:0000256" key="14">
    <source>
        <dbReference type="ARBA" id="ARBA00044639"/>
    </source>
</evidence>
<accession>A0AAN6W5R2</accession>
<evidence type="ECO:0000256" key="19">
    <source>
        <dbReference type="SAM" id="MobiDB-lite"/>
    </source>
</evidence>
<name>A0AAN6W5R2_9PEZI</name>
<dbReference type="GO" id="GO:0005737">
    <property type="term" value="C:cytoplasm"/>
    <property type="evidence" value="ECO:0007669"/>
    <property type="project" value="UniProtKB-SubCell"/>
</dbReference>
<evidence type="ECO:0000256" key="4">
    <source>
        <dbReference type="ARBA" id="ARBA00012496"/>
    </source>
</evidence>
<feature type="compositionally biased region" description="Basic and acidic residues" evidence="19">
    <location>
        <begin position="60"/>
        <end position="70"/>
    </location>
</feature>
<keyword evidence="5" id="KW-0963">Cytoplasm</keyword>
<dbReference type="GO" id="GO:0005634">
    <property type="term" value="C:nucleus"/>
    <property type="evidence" value="ECO:0007669"/>
    <property type="project" value="UniProtKB-SubCell"/>
</dbReference>
<evidence type="ECO:0000256" key="7">
    <source>
        <dbReference type="ARBA" id="ARBA00022763"/>
    </source>
</evidence>
<comment type="function">
    <text evidence="16">DNA-binding protein involved in single-strand DNA break repair, double-strand DNA break repair and base excision repair. Resolves abortive DNA ligation intermediates formed either at base excision sites, or when DNA ligases attempt to repair non-ligatable breaks induced by reactive oxygen species. Catalyzes the release of adenylate groups covalently linked to 5'-phosphate termini, resulting in the production of 5'-phosphate termini that can be efficiently rejoined. Likewise, catalyzes the release of 3'-linked guanosine (DNAppG) and inosine (DNAppI) from DNA, but has higher specific activity with 5'-linked adenosine (AppDNA).</text>
</comment>
<feature type="region of interest" description="Disordered" evidence="19">
    <location>
        <begin position="1"/>
        <end position="71"/>
    </location>
</feature>
<evidence type="ECO:0000256" key="11">
    <source>
        <dbReference type="ARBA" id="ARBA00023204"/>
    </source>
</evidence>
<evidence type="ECO:0000256" key="3">
    <source>
        <dbReference type="ARBA" id="ARBA00012495"/>
    </source>
</evidence>
<dbReference type="GO" id="GO:0000012">
    <property type="term" value="P:single strand break repair"/>
    <property type="evidence" value="ECO:0007669"/>
    <property type="project" value="TreeGrafter"/>
</dbReference>